<evidence type="ECO:0000256" key="5">
    <source>
        <dbReference type="ARBA" id="ARBA00022989"/>
    </source>
</evidence>
<dbReference type="PANTHER" id="PTHR43731:SF14">
    <property type="entry name" value="PRESENILIN-ASSOCIATED RHOMBOID-LIKE PROTEIN, MITOCHONDRIAL"/>
    <property type="match status" value="1"/>
</dbReference>
<dbReference type="InterPro" id="IPR022764">
    <property type="entry name" value="Peptidase_S54_rhomboid_dom"/>
</dbReference>
<feature type="transmembrane region" description="Helical" evidence="7">
    <location>
        <begin position="122"/>
        <end position="143"/>
    </location>
</feature>
<protein>
    <submittedName>
        <fullName evidence="9">Membrane associated rhomboid family serine protease</fullName>
    </submittedName>
</protein>
<dbReference type="InterPro" id="IPR050925">
    <property type="entry name" value="Rhomboid_protease_S54"/>
</dbReference>
<dbReference type="PANTHER" id="PTHR43731">
    <property type="entry name" value="RHOMBOID PROTEASE"/>
    <property type="match status" value="1"/>
</dbReference>
<comment type="caution">
    <text evidence="9">The sequence shown here is derived from an EMBL/GenBank/DDBJ whole genome shotgun (WGS) entry which is preliminary data.</text>
</comment>
<sequence>MLKTVFDKRYPVTSGILLVTWLVFLAMQILRFNQATSAQAVYDFGGMLGAAIRQNPSNLWRLISAIFVHIGWEHILLNSLSIYFLGHQLENLFGSLKFALFYFLSGIMGNVFVLFLTPTVVAAGASTAIFGLFASMAVLRYFARNPYLRILGQSYLMLLVMNVLLGWMSSGISHAGHLGGAVGGALCAIFLRIKGEETIFESHKRHLAWITYLLLVIGMVSYRLAF</sequence>
<evidence type="ECO:0000313" key="9">
    <source>
        <dbReference type="EMBL" id="MET3558229.1"/>
    </source>
</evidence>
<comment type="subcellular location">
    <subcellularLocation>
        <location evidence="1">Membrane</location>
        <topology evidence="1">Multi-pass membrane protein</topology>
    </subcellularLocation>
</comment>
<dbReference type="Proteomes" id="UP001549122">
    <property type="component" value="Unassembled WGS sequence"/>
</dbReference>
<keyword evidence="10" id="KW-1185">Reference proteome</keyword>
<evidence type="ECO:0000313" key="10">
    <source>
        <dbReference type="Proteomes" id="UP001549122"/>
    </source>
</evidence>
<evidence type="ECO:0000256" key="6">
    <source>
        <dbReference type="ARBA" id="ARBA00023136"/>
    </source>
</evidence>
<name>A0ABV2FI49_9STRE</name>
<keyword evidence="5 7" id="KW-1133">Transmembrane helix</keyword>
<dbReference type="Gene3D" id="1.20.1540.10">
    <property type="entry name" value="Rhomboid-like"/>
    <property type="match status" value="1"/>
</dbReference>
<evidence type="ECO:0000256" key="2">
    <source>
        <dbReference type="ARBA" id="ARBA00009045"/>
    </source>
</evidence>
<gene>
    <name evidence="9" type="ORF">ABID29_001349</name>
</gene>
<accession>A0ABV2FI49</accession>
<comment type="similarity">
    <text evidence="2">Belongs to the peptidase S54 family.</text>
</comment>
<evidence type="ECO:0000259" key="8">
    <source>
        <dbReference type="Pfam" id="PF01694"/>
    </source>
</evidence>
<evidence type="ECO:0000256" key="3">
    <source>
        <dbReference type="ARBA" id="ARBA00022692"/>
    </source>
</evidence>
<proteinExistence type="inferred from homology"/>
<evidence type="ECO:0000256" key="4">
    <source>
        <dbReference type="ARBA" id="ARBA00022801"/>
    </source>
</evidence>
<evidence type="ECO:0000256" key="7">
    <source>
        <dbReference type="SAM" id="Phobius"/>
    </source>
</evidence>
<dbReference type="InterPro" id="IPR035952">
    <property type="entry name" value="Rhomboid-like_sf"/>
</dbReference>
<feature type="transmembrane region" description="Helical" evidence="7">
    <location>
        <begin position="178"/>
        <end position="195"/>
    </location>
</feature>
<evidence type="ECO:0000256" key="1">
    <source>
        <dbReference type="ARBA" id="ARBA00004141"/>
    </source>
</evidence>
<keyword evidence="3 7" id="KW-0812">Transmembrane</keyword>
<keyword evidence="9" id="KW-0645">Protease</keyword>
<dbReference type="RefSeq" id="WP_354365307.1">
    <property type="nucleotide sequence ID" value="NZ_JBEPLO010000013.1"/>
</dbReference>
<keyword evidence="4" id="KW-0378">Hydrolase</keyword>
<dbReference type="GO" id="GO:0008233">
    <property type="term" value="F:peptidase activity"/>
    <property type="evidence" value="ECO:0007669"/>
    <property type="project" value="UniProtKB-KW"/>
</dbReference>
<dbReference type="GO" id="GO:0006508">
    <property type="term" value="P:proteolysis"/>
    <property type="evidence" value="ECO:0007669"/>
    <property type="project" value="UniProtKB-KW"/>
</dbReference>
<organism evidence="9 10">
    <name type="scientific">Streptococcus rupicaprae</name>
    <dbReference type="NCBI Taxonomy" id="759619"/>
    <lineage>
        <taxon>Bacteria</taxon>
        <taxon>Bacillati</taxon>
        <taxon>Bacillota</taxon>
        <taxon>Bacilli</taxon>
        <taxon>Lactobacillales</taxon>
        <taxon>Streptococcaceae</taxon>
        <taxon>Streptococcus</taxon>
    </lineage>
</organism>
<dbReference type="Pfam" id="PF01694">
    <property type="entry name" value="Rhomboid"/>
    <property type="match status" value="1"/>
</dbReference>
<feature type="transmembrane region" description="Helical" evidence="7">
    <location>
        <begin position="98"/>
        <end position="116"/>
    </location>
</feature>
<feature type="transmembrane region" description="Helical" evidence="7">
    <location>
        <begin position="207"/>
        <end position="225"/>
    </location>
</feature>
<feature type="transmembrane region" description="Helical" evidence="7">
    <location>
        <begin position="155"/>
        <end position="172"/>
    </location>
</feature>
<feature type="domain" description="Peptidase S54 rhomboid" evidence="8">
    <location>
        <begin position="57"/>
        <end position="191"/>
    </location>
</feature>
<keyword evidence="6 7" id="KW-0472">Membrane</keyword>
<dbReference type="EMBL" id="JBEPLO010000013">
    <property type="protein sequence ID" value="MET3558229.1"/>
    <property type="molecule type" value="Genomic_DNA"/>
</dbReference>
<feature type="transmembrane region" description="Helical" evidence="7">
    <location>
        <begin position="62"/>
        <end position="86"/>
    </location>
</feature>
<reference evidence="9 10" key="1">
    <citation type="submission" date="2024-06" db="EMBL/GenBank/DDBJ databases">
        <title>Genomic Encyclopedia of Type Strains, Phase IV (KMG-IV): sequencing the most valuable type-strain genomes for metagenomic binning, comparative biology and taxonomic classification.</title>
        <authorList>
            <person name="Goeker M."/>
        </authorList>
    </citation>
    <scope>NUCLEOTIDE SEQUENCE [LARGE SCALE GENOMIC DNA]</scope>
    <source>
        <strain evidence="9 10">DSM 28303</strain>
    </source>
</reference>
<dbReference type="SUPFAM" id="SSF144091">
    <property type="entry name" value="Rhomboid-like"/>
    <property type="match status" value="1"/>
</dbReference>